<name>A0A6G0TUD7_APHGL</name>
<accession>A0A6G0TUD7</accession>
<protein>
    <submittedName>
        <fullName evidence="1">Uncharacterized protein</fullName>
    </submittedName>
</protein>
<dbReference type="PANTHER" id="PTHR11803">
    <property type="entry name" value="2-IMINOBUTANOATE/2-IMINOPROPANOATE DEAMINASE RIDA"/>
    <property type="match status" value="1"/>
</dbReference>
<dbReference type="GO" id="GO:0005829">
    <property type="term" value="C:cytosol"/>
    <property type="evidence" value="ECO:0007669"/>
    <property type="project" value="TreeGrafter"/>
</dbReference>
<dbReference type="PANTHER" id="PTHR11803:SF39">
    <property type="entry name" value="2-IMINOBUTANOATE_2-IMINOPROPANOATE DEAMINASE"/>
    <property type="match status" value="1"/>
</dbReference>
<gene>
    <name evidence="1" type="ORF">AGLY_004584</name>
</gene>
<dbReference type="AntiFam" id="ANF00149">
    <property type="entry name" value="Shadow ORF (opposite cshA)"/>
</dbReference>
<dbReference type="OrthoDB" id="309640at2759"/>
<proteinExistence type="predicted"/>
<dbReference type="InterPro" id="IPR035959">
    <property type="entry name" value="RutC-like_sf"/>
</dbReference>
<dbReference type="CDD" id="cd00448">
    <property type="entry name" value="YjgF_YER057c_UK114_family"/>
    <property type="match status" value="1"/>
</dbReference>
<comment type="caution">
    <text evidence="1">The sequence shown here is derived from an EMBL/GenBank/DDBJ whole genome shotgun (WGS) entry which is preliminary data.</text>
</comment>
<sequence length="371" mass="42339">MLISYPNWFQNEKKMNIIKVHTNSRKTNYYIQKSCSLGSYKKVKKLEILNPKIRINIMSVMKKIINSPLVPKLPGAYNQAVQAGNVLYVSGSLGLDEKTLKPVKGGAAAEARQSLKNIHAILKHAGTSFDKNTKHVYSKSATFCGISSTSFVVFGDKINGDSFTTETARTSNPVNIVFTIGRQIVIDDQRNLLYINASSQQISVNHSTLRRVLQKITAWVILRVSYKSHRVSNFHSSLLMTIIQTFQCQFFLLNKNAYWITHEMSAHIQNVLGHCSRQQNDLNIFFEELEHLFNLIFETSRQHFISFQSCHKHGQEFQQLHGIQYPAYACHHEPNSRVGAKISAWHSFKLVSICWRIEMEKVAVLPVPDWA</sequence>
<evidence type="ECO:0000313" key="1">
    <source>
        <dbReference type="EMBL" id="KAE9539332.1"/>
    </source>
</evidence>
<dbReference type="GO" id="GO:0019239">
    <property type="term" value="F:deaminase activity"/>
    <property type="evidence" value="ECO:0007669"/>
    <property type="project" value="TreeGrafter"/>
</dbReference>
<keyword evidence="2" id="KW-1185">Reference proteome</keyword>
<dbReference type="InterPro" id="IPR006175">
    <property type="entry name" value="YjgF/YER057c/UK114"/>
</dbReference>
<dbReference type="EMBL" id="VYZN01000014">
    <property type="protein sequence ID" value="KAE9539332.1"/>
    <property type="molecule type" value="Genomic_DNA"/>
</dbReference>
<reference evidence="1 2" key="1">
    <citation type="submission" date="2019-08" db="EMBL/GenBank/DDBJ databases">
        <title>The genome of the soybean aphid Biotype 1, its phylome, world population structure and adaptation to the North American continent.</title>
        <authorList>
            <person name="Giordano R."/>
            <person name="Donthu R.K."/>
            <person name="Hernandez A.G."/>
            <person name="Wright C.L."/>
            <person name="Zimin A.V."/>
        </authorList>
    </citation>
    <scope>NUCLEOTIDE SEQUENCE [LARGE SCALE GENOMIC DNA]</scope>
    <source>
        <tissue evidence="1">Whole aphids</tissue>
    </source>
</reference>
<organism evidence="1 2">
    <name type="scientific">Aphis glycines</name>
    <name type="common">Soybean aphid</name>
    <dbReference type="NCBI Taxonomy" id="307491"/>
    <lineage>
        <taxon>Eukaryota</taxon>
        <taxon>Metazoa</taxon>
        <taxon>Ecdysozoa</taxon>
        <taxon>Arthropoda</taxon>
        <taxon>Hexapoda</taxon>
        <taxon>Insecta</taxon>
        <taxon>Pterygota</taxon>
        <taxon>Neoptera</taxon>
        <taxon>Paraneoptera</taxon>
        <taxon>Hemiptera</taxon>
        <taxon>Sternorrhyncha</taxon>
        <taxon>Aphidomorpha</taxon>
        <taxon>Aphidoidea</taxon>
        <taxon>Aphididae</taxon>
        <taxon>Aphidini</taxon>
        <taxon>Aphis</taxon>
        <taxon>Aphis</taxon>
    </lineage>
</organism>
<dbReference type="GO" id="GO:0005739">
    <property type="term" value="C:mitochondrion"/>
    <property type="evidence" value="ECO:0007669"/>
    <property type="project" value="TreeGrafter"/>
</dbReference>
<dbReference type="Pfam" id="PF01042">
    <property type="entry name" value="Ribonuc_L-PSP"/>
    <property type="match status" value="1"/>
</dbReference>
<dbReference type="Proteomes" id="UP000475862">
    <property type="component" value="Unassembled WGS sequence"/>
</dbReference>
<dbReference type="Gene3D" id="3.30.1330.40">
    <property type="entry name" value="RutC-like"/>
    <property type="match status" value="1"/>
</dbReference>
<evidence type="ECO:0000313" key="2">
    <source>
        <dbReference type="Proteomes" id="UP000475862"/>
    </source>
</evidence>
<dbReference type="SUPFAM" id="SSF55298">
    <property type="entry name" value="YjgF-like"/>
    <property type="match status" value="1"/>
</dbReference>
<dbReference type="AlphaFoldDB" id="A0A6G0TUD7"/>